<reference evidence="1" key="2">
    <citation type="journal article" date="2015" name="Data Brief">
        <title>Shoot transcriptome of the giant reed, Arundo donax.</title>
        <authorList>
            <person name="Barrero R.A."/>
            <person name="Guerrero F.D."/>
            <person name="Moolhuijzen P."/>
            <person name="Goolsby J.A."/>
            <person name="Tidwell J."/>
            <person name="Bellgard S.E."/>
            <person name="Bellgard M.I."/>
        </authorList>
    </citation>
    <scope>NUCLEOTIDE SEQUENCE</scope>
    <source>
        <tissue evidence="1">Shoot tissue taken approximately 20 cm above the soil surface</tissue>
    </source>
</reference>
<evidence type="ECO:0000313" key="1">
    <source>
        <dbReference type="EMBL" id="JAD89059.1"/>
    </source>
</evidence>
<dbReference type="AlphaFoldDB" id="A0A0A9DKE4"/>
<proteinExistence type="predicted"/>
<reference evidence="1" key="1">
    <citation type="submission" date="2014-09" db="EMBL/GenBank/DDBJ databases">
        <authorList>
            <person name="Magalhaes I.L.F."/>
            <person name="Oliveira U."/>
            <person name="Santos F.R."/>
            <person name="Vidigal T.H.D.A."/>
            <person name="Brescovit A.D."/>
            <person name="Santos A.J."/>
        </authorList>
    </citation>
    <scope>NUCLEOTIDE SEQUENCE</scope>
    <source>
        <tissue evidence="1">Shoot tissue taken approximately 20 cm above the soil surface</tissue>
    </source>
</reference>
<accession>A0A0A9DKE4</accession>
<name>A0A0A9DKE4_ARUDO</name>
<sequence length="76" mass="8963">MLISCKDHSSSIQTCSISFVYLARGSNRRAHCWETTIKWFSSLHSRRVIKIQPCYKITSLQRLALRHHNMNDTRSR</sequence>
<organism evidence="1">
    <name type="scientific">Arundo donax</name>
    <name type="common">Giant reed</name>
    <name type="synonym">Donax arundinaceus</name>
    <dbReference type="NCBI Taxonomy" id="35708"/>
    <lineage>
        <taxon>Eukaryota</taxon>
        <taxon>Viridiplantae</taxon>
        <taxon>Streptophyta</taxon>
        <taxon>Embryophyta</taxon>
        <taxon>Tracheophyta</taxon>
        <taxon>Spermatophyta</taxon>
        <taxon>Magnoliopsida</taxon>
        <taxon>Liliopsida</taxon>
        <taxon>Poales</taxon>
        <taxon>Poaceae</taxon>
        <taxon>PACMAD clade</taxon>
        <taxon>Arundinoideae</taxon>
        <taxon>Arundineae</taxon>
        <taxon>Arundo</taxon>
    </lineage>
</organism>
<protein>
    <submittedName>
        <fullName evidence="1">ACC1</fullName>
    </submittedName>
</protein>
<dbReference type="EMBL" id="GBRH01208836">
    <property type="protein sequence ID" value="JAD89059.1"/>
    <property type="molecule type" value="Transcribed_RNA"/>
</dbReference>